<proteinExistence type="predicted"/>
<dbReference type="Gene3D" id="1.25.40.10">
    <property type="entry name" value="Tetratricopeptide repeat domain"/>
    <property type="match status" value="1"/>
</dbReference>
<comment type="caution">
    <text evidence="3">The sequence shown here is derived from an EMBL/GenBank/DDBJ whole genome shotgun (WGS) entry which is preliminary data.</text>
</comment>
<protein>
    <recommendedName>
        <fullName evidence="5">Tetratricopeptide repeat protein</fullName>
    </recommendedName>
</protein>
<evidence type="ECO:0000313" key="4">
    <source>
        <dbReference type="Proteomes" id="UP000503640"/>
    </source>
</evidence>
<dbReference type="AlphaFoldDB" id="A0A7I9VII6"/>
<organism evidence="3 4">
    <name type="scientific">Anaeromyxobacter diazotrophicus</name>
    <dbReference type="NCBI Taxonomy" id="2590199"/>
    <lineage>
        <taxon>Bacteria</taxon>
        <taxon>Pseudomonadati</taxon>
        <taxon>Myxococcota</taxon>
        <taxon>Myxococcia</taxon>
        <taxon>Myxococcales</taxon>
        <taxon>Cystobacterineae</taxon>
        <taxon>Anaeromyxobacteraceae</taxon>
        <taxon>Anaeromyxobacter</taxon>
    </lineage>
</organism>
<evidence type="ECO:0000256" key="2">
    <source>
        <dbReference type="SAM" id="MobiDB-lite"/>
    </source>
</evidence>
<gene>
    <name evidence="3" type="ORF">AMYX_09630</name>
</gene>
<feature type="repeat" description="TPR" evidence="1">
    <location>
        <begin position="182"/>
        <end position="215"/>
    </location>
</feature>
<dbReference type="SUPFAM" id="SSF48452">
    <property type="entry name" value="TPR-like"/>
    <property type="match status" value="1"/>
</dbReference>
<reference evidence="4" key="1">
    <citation type="journal article" date="2020" name="Appl. Environ. Microbiol.">
        <title>Diazotrophic Anaeromyxobacter Isolates from Soils.</title>
        <authorList>
            <person name="Masuda Y."/>
            <person name="Yamanaka H."/>
            <person name="Xu Z.X."/>
            <person name="Shiratori Y."/>
            <person name="Aono T."/>
            <person name="Amachi S."/>
            <person name="Senoo K."/>
            <person name="Itoh H."/>
        </authorList>
    </citation>
    <scope>NUCLEOTIDE SEQUENCE [LARGE SCALE GENOMIC DNA]</scope>
    <source>
        <strain evidence="4">R267</strain>
    </source>
</reference>
<dbReference type="PROSITE" id="PS50005">
    <property type="entry name" value="TPR"/>
    <property type="match status" value="1"/>
</dbReference>
<dbReference type="Proteomes" id="UP000503640">
    <property type="component" value="Unassembled WGS sequence"/>
</dbReference>
<evidence type="ECO:0000313" key="3">
    <source>
        <dbReference type="EMBL" id="GEJ56222.1"/>
    </source>
</evidence>
<evidence type="ECO:0008006" key="5">
    <source>
        <dbReference type="Google" id="ProtNLM"/>
    </source>
</evidence>
<feature type="region of interest" description="Disordered" evidence="2">
    <location>
        <begin position="64"/>
        <end position="103"/>
    </location>
</feature>
<accession>A0A7I9VII6</accession>
<dbReference type="EMBL" id="BJTG01000002">
    <property type="protein sequence ID" value="GEJ56222.1"/>
    <property type="molecule type" value="Genomic_DNA"/>
</dbReference>
<sequence>MSVAELIEEGIRAYTRGDLAAAERRWREALALAPGEERTLSYLALLEAPPGGAAAPPAGAVPLPAPATATPARAAGRAPGARAPAAPVALPAPPRPRDPFAHPDAHARRTTLEAYAPPARADRPTLEDYARSPWEAEAAEPAPVVISEGGGLDLASVEEQSGVYPLVPRSSAAPAAAGPSEVDVWLQGARELFELGDFSGSLELIERVLKVHPTHAEAREYLAHNEATLIALYESKLGPPGAIPRLAISPEEVTWLSLDHRAGFLLAQIDGTVSYEDLFALSGLPRLDTARILANLLQQGVIG</sequence>
<keyword evidence="4" id="KW-1185">Reference proteome</keyword>
<feature type="compositionally biased region" description="Low complexity" evidence="2">
    <location>
        <begin position="64"/>
        <end position="89"/>
    </location>
</feature>
<dbReference type="RefSeq" id="WP_176063497.1">
    <property type="nucleotide sequence ID" value="NZ_BJTG01000002.1"/>
</dbReference>
<name>A0A7I9VII6_9BACT</name>
<keyword evidence="1" id="KW-0802">TPR repeat</keyword>
<dbReference type="InterPro" id="IPR019734">
    <property type="entry name" value="TPR_rpt"/>
</dbReference>
<evidence type="ECO:0000256" key="1">
    <source>
        <dbReference type="PROSITE-ProRule" id="PRU00339"/>
    </source>
</evidence>
<dbReference type="InterPro" id="IPR011990">
    <property type="entry name" value="TPR-like_helical_dom_sf"/>
</dbReference>